<evidence type="ECO:0000313" key="2">
    <source>
        <dbReference type="Proteomes" id="UP000287651"/>
    </source>
</evidence>
<protein>
    <submittedName>
        <fullName evidence="1">Uncharacterized protein</fullName>
    </submittedName>
</protein>
<proteinExistence type="predicted"/>
<gene>
    <name evidence="1" type="ORF">B296_00037464</name>
</gene>
<comment type="caution">
    <text evidence="1">The sequence shown here is derived from an EMBL/GenBank/DDBJ whole genome shotgun (WGS) entry which is preliminary data.</text>
</comment>
<name>A0A426Z748_ENSVE</name>
<dbReference type="AlphaFoldDB" id="A0A426Z748"/>
<dbReference type="Proteomes" id="UP000287651">
    <property type="component" value="Unassembled WGS sequence"/>
</dbReference>
<evidence type="ECO:0000313" key="1">
    <source>
        <dbReference type="EMBL" id="RRT59808.1"/>
    </source>
</evidence>
<accession>A0A426Z748</accession>
<dbReference type="EMBL" id="AMZH03008056">
    <property type="protein sequence ID" value="RRT59808.1"/>
    <property type="molecule type" value="Genomic_DNA"/>
</dbReference>
<sequence>MELPRIRSFSRNKKEECSLPLFDLRIHICPFEGRLCPPNPSRRPSKSAIDKIQLHAAFLRVHNFPSILILVRSSFLRVWISQSRIPLHICAVSPTEGVPLVLVFGIQSYIRACLVGKISVDRMKRKKSLDPQMVSNANQKLTDVDTERTFCICIDVDADVNWLFRRSAFASVSM</sequence>
<organism evidence="1 2">
    <name type="scientific">Ensete ventricosum</name>
    <name type="common">Abyssinian banana</name>
    <name type="synonym">Musa ensete</name>
    <dbReference type="NCBI Taxonomy" id="4639"/>
    <lineage>
        <taxon>Eukaryota</taxon>
        <taxon>Viridiplantae</taxon>
        <taxon>Streptophyta</taxon>
        <taxon>Embryophyta</taxon>
        <taxon>Tracheophyta</taxon>
        <taxon>Spermatophyta</taxon>
        <taxon>Magnoliopsida</taxon>
        <taxon>Liliopsida</taxon>
        <taxon>Zingiberales</taxon>
        <taxon>Musaceae</taxon>
        <taxon>Ensete</taxon>
    </lineage>
</organism>
<reference evidence="1 2" key="1">
    <citation type="journal article" date="2014" name="Agronomy (Basel)">
        <title>A Draft Genome Sequence for Ensete ventricosum, the Drought-Tolerant Tree Against Hunger.</title>
        <authorList>
            <person name="Harrison J."/>
            <person name="Moore K.A."/>
            <person name="Paszkiewicz K."/>
            <person name="Jones T."/>
            <person name="Grant M."/>
            <person name="Ambacheew D."/>
            <person name="Muzemil S."/>
            <person name="Studholme D.J."/>
        </authorList>
    </citation>
    <scope>NUCLEOTIDE SEQUENCE [LARGE SCALE GENOMIC DNA]</scope>
</reference>